<dbReference type="EMBL" id="JAIWYP010000015">
    <property type="protein sequence ID" value="KAH3703295.1"/>
    <property type="molecule type" value="Genomic_DNA"/>
</dbReference>
<reference evidence="1" key="1">
    <citation type="journal article" date="2019" name="bioRxiv">
        <title>The Genome of the Zebra Mussel, Dreissena polymorpha: A Resource for Invasive Species Research.</title>
        <authorList>
            <person name="McCartney M.A."/>
            <person name="Auch B."/>
            <person name="Kono T."/>
            <person name="Mallez S."/>
            <person name="Zhang Y."/>
            <person name="Obille A."/>
            <person name="Becker A."/>
            <person name="Abrahante J.E."/>
            <person name="Garbe J."/>
            <person name="Badalamenti J.P."/>
            <person name="Herman A."/>
            <person name="Mangelson H."/>
            <person name="Liachko I."/>
            <person name="Sullivan S."/>
            <person name="Sone E.D."/>
            <person name="Koren S."/>
            <person name="Silverstein K.A.T."/>
            <person name="Beckman K.B."/>
            <person name="Gohl D.M."/>
        </authorList>
    </citation>
    <scope>NUCLEOTIDE SEQUENCE</scope>
    <source>
        <strain evidence="1">Duluth1</strain>
        <tissue evidence="1">Whole animal</tissue>
    </source>
</reference>
<sequence length="131" mass="15195">MPPTTIFVMNAQGMFISYRRRTGMPPAVAGLRSRYLNDFGFVNFIHAVINVLVNCPAPWWPCINVTSRVLKWFYYSHTYVLTNFEHDEEMIGTTFLTMFHDNQAINVTFRMLTRKNVDDALRTNGDPKITP</sequence>
<accession>A0A9D3YQX0</accession>
<proteinExistence type="predicted"/>
<reference evidence="1" key="2">
    <citation type="submission" date="2020-11" db="EMBL/GenBank/DDBJ databases">
        <authorList>
            <person name="McCartney M.A."/>
            <person name="Auch B."/>
            <person name="Kono T."/>
            <person name="Mallez S."/>
            <person name="Becker A."/>
            <person name="Gohl D.M."/>
            <person name="Silverstein K.A.T."/>
            <person name="Koren S."/>
            <person name="Bechman K.B."/>
            <person name="Herman A."/>
            <person name="Abrahante J.E."/>
            <person name="Garbe J."/>
        </authorList>
    </citation>
    <scope>NUCLEOTIDE SEQUENCE</scope>
    <source>
        <strain evidence="1">Duluth1</strain>
        <tissue evidence="1">Whole animal</tissue>
    </source>
</reference>
<name>A0A9D3YQX0_DREPO</name>
<comment type="caution">
    <text evidence="1">The sequence shown here is derived from an EMBL/GenBank/DDBJ whole genome shotgun (WGS) entry which is preliminary data.</text>
</comment>
<gene>
    <name evidence="1" type="ORF">DPMN_078327</name>
</gene>
<organism evidence="1 2">
    <name type="scientific">Dreissena polymorpha</name>
    <name type="common">Zebra mussel</name>
    <name type="synonym">Mytilus polymorpha</name>
    <dbReference type="NCBI Taxonomy" id="45954"/>
    <lineage>
        <taxon>Eukaryota</taxon>
        <taxon>Metazoa</taxon>
        <taxon>Spiralia</taxon>
        <taxon>Lophotrochozoa</taxon>
        <taxon>Mollusca</taxon>
        <taxon>Bivalvia</taxon>
        <taxon>Autobranchia</taxon>
        <taxon>Heteroconchia</taxon>
        <taxon>Euheterodonta</taxon>
        <taxon>Imparidentia</taxon>
        <taxon>Neoheterodontei</taxon>
        <taxon>Myida</taxon>
        <taxon>Dreissenoidea</taxon>
        <taxon>Dreissenidae</taxon>
        <taxon>Dreissena</taxon>
    </lineage>
</organism>
<evidence type="ECO:0000313" key="2">
    <source>
        <dbReference type="Proteomes" id="UP000828390"/>
    </source>
</evidence>
<protein>
    <submittedName>
        <fullName evidence="1">Uncharacterized protein</fullName>
    </submittedName>
</protein>
<dbReference type="Proteomes" id="UP000828390">
    <property type="component" value="Unassembled WGS sequence"/>
</dbReference>
<evidence type="ECO:0000313" key="1">
    <source>
        <dbReference type="EMBL" id="KAH3703295.1"/>
    </source>
</evidence>
<keyword evidence="2" id="KW-1185">Reference proteome</keyword>
<dbReference type="AlphaFoldDB" id="A0A9D3YQX0"/>